<dbReference type="Proteomes" id="UP000054869">
    <property type="component" value="Unassembled WGS sequence"/>
</dbReference>
<dbReference type="PATRIC" id="fig|45067.4.peg.2157"/>
<gene>
    <name evidence="2" type="ORF">Llan_2056</name>
</gene>
<dbReference type="STRING" id="45067.Llan_2056"/>
<keyword evidence="3" id="KW-1185">Reference proteome</keyword>
<evidence type="ECO:0000313" key="2">
    <source>
        <dbReference type="EMBL" id="KTD19961.1"/>
    </source>
</evidence>
<organism evidence="2 3">
    <name type="scientific">Legionella lansingensis</name>
    <dbReference type="NCBI Taxonomy" id="45067"/>
    <lineage>
        <taxon>Bacteria</taxon>
        <taxon>Pseudomonadati</taxon>
        <taxon>Pseudomonadota</taxon>
        <taxon>Gammaproteobacteria</taxon>
        <taxon>Legionellales</taxon>
        <taxon>Legionellaceae</taxon>
        <taxon>Legionella</taxon>
    </lineage>
</organism>
<name>A0A0W0VJJ3_9GAMM</name>
<dbReference type="InterPro" id="IPR036514">
    <property type="entry name" value="SGNH_hydro_sf"/>
</dbReference>
<dbReference type="CDD" id="cd01846">
    <property type="entry name" value="fatty_acyltransferase_like"/>
    <property type="match status" value="1"/>
</dbReference>
<dbReference type="AlphaFoldDB" id="A0A0W0VJJ3"/>
<dbReference type="Pfam" id="PF00657">
    <property type="entry name" value="Lipase_GDSL"/>
    <property type="match status" value="1"/>
</dbReference>
<protein>
    <submittedName>
        <fullName evidence="2">Putative thermolabile hemolysin</fullName>
    </submittedName>
</protein>
<dbReference type="GO" id="GO:0016788">
    <property type="term" value="F:hydrolase activity, acting on ester bonds"/>
    <property type="evidence" value="ECO:0007669"/>
    <property type="project" value="InterPro"/>
</dbReference>
<dbReference type="eggNOG" id="COG3240">
    <property type="taxonomic scope" value="Bacteria"/>
</dbReference>
<dbReference type="PANTHER" id="PTHR45648:SF22">
    <property type="entry name" value="GDSL LIPASE_ACYLHYDROLASE FAMILY PROTEIN (AFU_ORTHOLOGUE AFUA_4G14700)"/>
    <property type="match status" value="1"/>
</dbReference>
<keyword evidence="1" id="KW-0378">Hydrolase</keyword>
<dbReference type="SUPFAM" id="SSF52266">
    <property type="entry name" value="SGNH hydrolase"/>
    <property type="match status" value="1"/>
</dbReference>
<dbReference type="RefSeq" id="WP_051546247.1">
    <property type="nucleotide sequence ID" value="NZ_CAAAJD010000041.1"/>
</dbReference>
<accession>A0A0W0VJJ3</accession>
<sequence length="465" mass="54098">MPRPIHYFVDMGDSLSDTGFMNHRKLGGVIPMDGISGLKGKSPKGSFTNGYVWDKDFGNDVAEEAIIKELKRQGKDSTDISDAIIDHDESVEKPLHDDFNLGDYRQTKFKNQDFIRYYTEGGLTSYDYSGRLTANLKLLATEKILATLDEKRNLLLQDDKARGIPPEHKKQTLITEWSGANDLMTVNEKPTKEAAEKAVAARLKNLEELIKNGYENFVLFNLPDLSLTPRFQAQSKEEQQNAREVSDYFNELLAEKVARLKEAYPDCSIDIFDVNTFFHDAYEHPEKYKLDPKKLRTPYTKSDDFELDKTNDTSPAPGYMFWDDVHPTAYVHELIAEKYYEEYSKKYNFSAPHETLLEQFKENYGQRWEDDLRGWFSFWRESNIGYKNPKLTLEMILDHALNEKGCRTRDVLVEMGWINQEGKLISKNPFLVEAMQELEQKKLEHEEHNDTEMSSLNPMSWFQWH</sequence>
<evidence type="ECO:0000256" key="1">
    <source>
        <dbReference type="ARBA" id="ARBA00022801"/>
    </source>
</evidence>
<dbReference type="InterPro" id="IPR051058">
    <property type="entry name" value="GDSL_Est/Lipase"/>
</dbReference>
<dbReference type="InterPro" id="IPR001087">
    <property type="entry name" value="GDSL"/>
</dbReference>
<proteinExistence type="predicted"/>
<dbReference type="PANTHER" id="PTHR45648">
    <property type="entry name" value="GDSL LIPASE/ACYLHYDROLASE FAMILY PROTEIN (AFU_ORTHOLOGUE AFUA_4G14700)"/>
    <property type="match status" value="1"/>
</dbReference>
<reference evidence="2 3" key="1">
    <citation type="submission" date="2015-11" db="EMBL/GenBank/DDBJ databases">
        <title>Genomic analysis of 38 Legionella species identifies large and diverse effector repertoires.</title>
        <authorList>
            <person name="Burstein D."/>
            <person name="Amaro F."/>
            <person name="Zusman T."/>
            <person name="Lifshitz Z."/>
            <person name="Cohen O."/>
            <person name="Gilbert J.A."/>
            <person name="Pupko T."/>
            <person name="Shuman H.A."/>
            <person name="Segal G."/>
        </authorList>
    </citation>
    <scope>NUCLEOTIDE SEQUENCE [LARGE SCALE GENOMIC DNA]</scope>
    <source>
        <strain evidence="2 3">ATCC 49751</strain>
    </source>
</reference>
<dbReference type="EMBL" id="LNYI01000048">
    <property type="protein sequence ID" value="KTD19961.1"/>
    <property type="molecule type" value="Genomic_DNA"/>
</dbReference>
<comment type="caution">
    <text evidence="2">The sequence shown here is derived from an EMBL/GenBank/DDBJ whole genome shotgun (WGS) entry which is preliminary data.</text>
</comment>
<evidence type="ECO:0000313" key="3">
    <source>
        <dbReference type="Proteomes" id="UP000054869"/>
    </source>
</evidence>
<dbReference type="Gene3D" id="3.40.50.1110">
    <property type="entry name" value="SGNH hydrolase"/>
    <property type="match status" value="1"/>
</dbReference>